<proteinExistence type="predicted"/>
<evidence type="ECO:0000313" key="3">
    <source>
        <dbReference type="Proteomes" id="UP000027073"/>
    </source>
</evidence>
<name>A0A067NDI9_PLEO1</name>
<feature type="signal peptide" evidence="1">
    <location>
        <begin position="1"/>
        <end position="20"/>
    </location>
</feature>
<dbReference type="VEuPathDB" id="FungiDB:PLEOSDRAFT_160501"/>
<dbReference type="Proteomes" id="UP000027073">
    <property type="component" value="Unassembled WGS sequence"/>
</dbReference>
<dbReference type="EMBL" id="KL198010">
    <property type="protein sequence ID" value="KDQ25899.1"/>
    <property type="molecule type" value="Genomic_DNA"/>
</dbReference>
<evidence type="ECO:0000313" key="2">
    <source>
        <dbReference type="EMBL" id="KDQ25899.1"/>
    </source>
</evidence>
<dbReference type="InParanoid" id="A0A067NDI9"/>
<dbReference type="HOGENOM" id="CLU_2905150_0_0_1"/>
<gene>
    <name evidence="2" type="ORF">PLEOSDRAFT_160501</name>
</gene>
<keyword evidence="1" id="KW-0732">Signal</keyword>
<reference evidence="3" key="1">
    <citation type="journal article" date="2014" name="Proc. Natl. Acad. Sci. U.S.A.">
        <title>Extensive sampling of basidiomycete genomes demonstrates inadequacy of the white-rot/brown-rot paradigm for wood decay fungi.</title>
        <authorList>
            <person name="Riley R."/>
            <person name="Salamov A.A."/>
            <person name="Brown D.W."/>
            <person name="Nagy L.G."/>
            <person name="Floudas D."/>
            <person name="Held B.W."/>
            <person name="Levasseur A."/>
            <person name="Lombard V."/>
            <person name="Morin E."/>
            <person name="Otillar R."/>
            <person name="Lindquist E.A."/>
            <person name="Sun H."/>
            <person name="LaButti K.M."/>
            <person name="Schmutz J."/>
            <person name="Jabbour D."/>
            <person name="Luo H."/>
            <person name="Baker S.E."/>
            <person name="Pisabarro A.G."/>
            <person name="Walton J.D."/>
            <person name="Blanchette R.A."/>
            <person name="Henrissat B."/>
            <person name="Martin F."/>
            <person name="Cullen D."/>
            <person name="Hibbett D.S."/>
            <person name="Grigoriev I.V."/>
        </authorList>
    </citation>
    <scope>NUCLEOTIDE SEQUENCE [LARGE SCALE GENOMIC DNA]</scope>
    <source>
        <strain evidence="3">PC15</strain>
    </source>
</reference>
<feature type="chain" id="PRO_5001645591" evidence="1">
    <location>
        <begin position="21"/>
        <end position="64"/>
    </location>
</feature>
<organism evidence="2 3">
    <name type="scientific">Pleurotus ostreatus (strain PC15)</name>
    <name type="common">Oyster mushroom</name>
    <dbReference type="NCBI Taxonomy" id="1137138"/>
    <lineage>
        <taxon>Eukaryota</taxon>
        <taxon>Fungi</taxon>
        <taxon>Dikarya</taxon>
        <taxon>Basidiomycota</taxon>
        <taxon>Agaricomycotina</taxon>
        <taxon>Agaricomycetes</taxon>
        <taxon>Agaricomycetidae</taxon>
        <taxon>Agaricales</taxon>
        <taxon>Pleurotineae</taxon>
        <taxon>Pleurotaceae</taxon>
        <taxon>Pleurotus</taxon>
    </lineage>
</organism>
<sequence>MQFIKTVAFAVAFVAAIVGASELMEDGKPCPKAGSLCTLSNPKACCAGLTCTAASGGTSVATCE</sequence>
<evidence type="ECO:0000256" key="1">
    <source>
        <dbReference type="SAM" id="SignalP"/>
    </source>
</evidence>
<protein>
    <submittedName>
        <fullName evidence="2">Small protein with six-cysteine motif-containing protein</fullName>
    </submittedName>
</protein>
<accession>A0A067NDI9</accession>
<dbReference type="AlphaFoldDB" id="A0A067NDI9"/>